<evidence type="ECO:0000256" key="1">
    <source>
        <dbReference type="ARBA" id="ARBA00004251"/>
    </source>
</evidence>
<evidence type="ECO:0000256" key="12">
    <source>
        <dbReference type="SAM" id="Phobius"/>
    </source>
</evidence>
<evidence type="ECO:0000256" key="9">
    <source>
        <dbReference type="ARBA" id="ARBA00023136"/>
    </source>
</evidence>
<keyword evidence="3" id="KW-1003">Cell membrane</keyword>
<dbReference type="Pfam" id="PF13855">
    <property type="entry name" value="LRR_8"/>
    <property type="match status" value="1"/>
</dbReference>
<gene>
    <name evidence="13" type="ORF">RJ641_028554</name>
</gene>
<protein>
    <submittedName>
        <fullName evidence="13">Leucine-rich repeat</fullName>
    </submittedName>
</protein>
<dbReference type="PANTHER" id="PTHR27004">
    <property type="entry name" value="RECEPTOR-LIKE PROTEIN 12 ISOFORM X1"/>
    <property type="match status" value="1"/>
</dbReference>
<name>A0AAN8W7P3_9MAGN</name>
<evidence type="ECO:0000256" key="10">
    <source>
        <dbReference type="ARBA" id="ARBA00023170"/>
    </source>
</evidence>
<evidence type="ECO:0000256" key="2">
    <source>
        <dbReference type="ARBA" id="ARBA00009592"/>
    </source>
</evidence>
<dbReference type="AlphaFoldDB" id="A0AAN8W7P3"/>
<dbReference type="GO" id="GO:0005886">
    <property type="term" value="C:plasma membrane"/>
    <property type="evidence" value="ECO:0007669"/>
    <property type="project" value="UniProtKB-SubCell"/>
</dbReference>
<sequence>MSKGLLKIQAFSNLLNGTTPTPPRKAAYVDYSNNHLISSIPEDIGQLVFFSLSYNGLTGAIPKSFCNATYLQVIDLSNNNLNGSIPPCLIGGENLVVLNLGANNLVGNIPEAFPTGCSLQTLNLGANHLEGKIPKSMINCRMLEVLNLGHNQIGDTFPCWMESLPTLQVLVLYANNFHGAIGCKDVKNNSSFEMLQIVDLSLNNFRGHLPSQSFLTWKAMLATGDEAKSELNNLKFGDVVTVTSKGLEMELVKILTTFTCVDFSENNLDDLIPDEMGELRFLHVLNLSGNALSGNIPSSLGKLKQLESLDLSRNQLTGEIPTQLANLNFLSSLNLSFNQLIGLIPIGTQIQSFSPASFEGNKGLCGLPLDIACHETVGLPFPTIAKAHSSSALEDHSELLISAGFGFLFSFGMVIGSLLLCKGWRDFYFVRIEIYLLRLRLCTWKHEGTDNLGRKTKRKSETLWLTAHT</sequence>
<dbReference type="InterPro" id="IPR032675">
    <property type="entry name" value="LRR_dom_sf"/>
</dbReference>
<keyword evidence="7" id="KW-0677">Repeat</keyword>
<evidence type="ECO:0000256" key="4">
    <source>
        <dbReference type="ARBA" id="ARBA00022614"/>
    </source>
</evidence>
<dbReference type="FunFam" id="3.80.10.10:FF:000095">
    <property type="entry name" value="LRR receptor-like serine/threonine-protein kinase GSO1"/>
    <property type="match status" value="1"/>
</dbReference>
<evidence type="ECO:0000313" key="13">
    <source>
        <dbReference type="EMBL" id="KAK6943177.1"/>
    </source>
</evidence>
<evidence type="ECO:0000256" key="11">
    <source>
        <dbReference type="ARBA" id="ARBA00023180"/>
    </source>
</evidence>
<keyword evidence="5 12" id="KW-0812">Transmembrane</keyword>
<organism evidence="13 14">
    <name type="scientific">Dillenia turbinata</name>
    <dbReference type="NCBI Taxonomy" id="194707"/>
    <lineage>
        <taxon>Eukaryota</taxon>
        <taxon>Viridiplantae</taxon>
        <taxon>Streptophyta</taxon>
        <taxon>Embryophyta</taxon>
        <taxon>Tracheophyta</taxon>
        <taxon>Spermatophyta</taxon>
        <taxon>Magnoliopsida</taxon>
        <taxon>eudicotyledons</taxon>
        <taxon>Gunneridae</taxon>
        <taxon>Pentapetalae</taxon>
        <taxon>Dilleniales</taxon>
        <taxon>Dilleniaceae</taxon>
        <taxon>Dillenia</taxon>
    </lineage>
</organism>
<accession>A0AAN8W7P3</accession>
<dbReference type="InterPro" id="IPR001611">
    <property type="entry name" value="Leu-rich_rpt"/>
</dbReference>
<evidence type="ECO:0000256" key="8">
    <source>
        <dbReference type="ARBA" id="ARBA00022989"/>
    </source>
</evidence>
<feature type="transmembrane region" description="Helical" evidence="12">
    <location>
        <begin position="399"/>
        <end position="421"/>
    </location>
</feature>
<comment type="caution">
    <text evidence="13">The sequence shown here is derived from an EMBL/GenBank/DDBJ whole genome shotgun (WGS) entry which is preliminary data.</text>
</comment>
<dbReference type="FunFam" id="3.80.10.10:FF:000111">
    <property type="entry name" value="LRR receptor-like serine/threonine-protein kinase ERECTA"/>
    <property type="match status" value="1"/>
</dbReference>
<evidence type="ECO:0000256" key="5">
    <source>
        <dbReference type="ARBA" id="ARBA00022692"/>
    </source>
</evidence>
<dbReference type="Proteomes" id="UP001370490">
    <property type="component" value="Unassembled WGS sequence"/>
</dbReference>
<reference evidence="13 14" key="1">
    <citation type="submission" date="2023-12" db="EMBL/GenBank/DDBJ databases">
        <title>A high-quality genome assembly for Dillenia turbinata (Dilleniales).</title>
        <authorList>
            <person name="Chanderbali A."/>
        </authorList>
    </citation>
    <scope>NUCLEOTIDE SEQUENCE [LARGE SCALE GENOMIC DNA]</scope>
    <source>
        <strain evidence="13">LSX21</strain>
        <tissue evidence="13">Leaf</tissue>
    </source>
</reference>
<evidence type="ECO:0000256" key="3">
    <source>
        <dbReference type="ARBA" id="ARBA00022475"/>
    </source>
</evidence>
<dbReference type="Gene3D" id="3.80.10.10">
    <property type="entry name" value="Ribonuclease Inhibitor"/>
    <property type="match status" value="1"/>
</dbReference>
<proteinExistence type="inferred from homology"/>
<evidence type="ECO:0000256" key="6">
    <source>
        <dbReference type="ARBA" id="ARBA00022729"/>
    </source>
</evidence>
<keyword evidence="9 12" id="KW-0472">Membrane</keyword>
<comment type="similarity">
    <text evidence="2">Belongs to the RLP family.</text>
</comment>
<evidence type="ECO:0000313" key="14">
    <source>
        <dbReference type="Proteomes" id="UP001370490"/>
    </source>
</evidence>
<keyword evidence="11" id="KW-0325">Glycoprotein</keyword>
<dbReference type="SUPFAM" id="SSF52058">
    <property type="entry name" value="L domain-like"/>
    <property type="match status" value="1"/>
</dbReference>
<keyword evidence="14" id="KW-1185">Reference proteome</keyword>
<dbReference type="EMBL" id="JBAMMX010000004">
    <property type="protein sequence ID" value="KAK6943177.1"/>
    <property type="molecule type" value="Genomic_DNA"/>
</dbReference>
<keyword evidence="6" id="KW-0732">Signal</keyword>
<dbReference type="PRINTS" id="PR00019">
    <property type="entry name" value="LEURICHRPT"/>
</dbReference>
<keyword evidence="8 12" id="KW-1133">Transmembrane helix</keyword>
<evidence type="ECO:0000256" key="7">
    <source>
        <dbReference type="ARBA" id="ARBA00022737"/>
    </source>
</evidence>
<keyword evidence="10" id="KW-0675">Receptor</keyword>
<dbReference type="PANTHER" id="PTHR27004:SF435">
    <property type="entry name" value="LEUCINE-RICH REPEAT-CONTAINING N-TERMINAL PLANT-TYPE DOMAIN-CONTAINING PROTEIN"/>
    <property type="match status" value="1"/>
</dbReference>
<keyword evidence="4" id="KW-0433">Leucine-rich repeat</keyword>
<dbReference type="Pfam" id="PF00560">
    <property type="entry name" value="LRR_1"/>
    <property type="match status" value="4"/>
</dbReference>
<comment type="subcellular location">
    <subcellularLocation>
        <location evidence="1">Cell membrane</location>
        <topology evidence="1">Single-pass type I membrane protein</topology>
    </subcellularLocation>
</comment>